<evidence type="ECO:0000313" key="2">
    <source>
        <dbReference type="EnsemblMetazoa" id="ISCW023784-PA"/>
    </source>
</evidence>
<gene>
    <name evidence="1" type="ORF">IscW_ISCW023784</name>
</gene>
<dbReference type="VEuPathDB" id="VectorBase:ISCW023784"/>
<dbReference type="InParanoid" id="B7QGN2"/>
<organism>
    <name type="scientific">Ixodes scapularis</name>
    <name type="common">Black-legged tick</name>
    <name type="synonym">Deer tick</name>
    <dbReference type="NCBI Taxonomy" id="6945"/>
    <lineage>
        <taxon>Eukaryota</taxon>
        <taxon>Metazoa</taxon>
        <taxon>Ecdysozoa</taxon>
        <taxon>Arthropoda</taxon>
        <taxon>Chelicerata</taxon>
        <taxon>Arachnida</taxon>
        <taxon>Acari</taxon>
        <taxon>Parasitiformes</taxon>
        <taxon>Ixodida</taxon>
        <taxon>Ixodoidea</taxon>
        <taxon>Ixodidae</taxon>
        <taxon>Ixodinae</taxon>
        <taxon>Ixodes</taxon>
    </lineage>
</organism>
<sequence>MFPTPIMLALEARSLIGCFQYSYLSSDNFFDAPNQRFSVFTRIWQYPQKKKKKRTCNKRGKAHIPSFLRGHQGHLTLEACESVSKLIISNLYQEVCAAHDSQRTSSTD</sequence>
<name>B7QGN2_IXOSC</name>
<evidence type="ECO:0000313" key="3">
    <source>
        <dbReference type="Proteomes" id="UP000001555"/>
    </source>
</evidence>
<dbReference type="VEuPathDB" id="VectorBase:ISCI023784"/>
<protein>
    <submittedName>
        <fullName evidence="1 2">Uncharacterized protein</fullName>
    </submittedName>
</protein>
<dbReference type="HOGENOM" id="CLU_2199855_0_0_1"/>
<proteinExistence type="predicted"/>
<dbReference type="EMBL" id="DS932561">
    <property type="protein sequence ID" value="EEC18004.1"/>
    <property type="molecule type" value="Genomic_DNA"/>
</dbReference>
<dbReference type="Proteomes" id="UP000001555">
    <property type="component" value="Unassembled WGS sequence"/>
</dbReference>
<dbReference type="EnsemblMetazoa" id="ISCW023784-RA">
    <property type="protein sequence ID" value="ISCW023784-PA"/>
    <property type="gene ID" value="ISCW023784"/>
</dbReference>
<dbReference type="AlphaFoldDB" id="B7QGN2"/>
<keyword evidence="3" id="KW-1185">Reference proteome</keyword>
<dbReference type="EMBL" id="ABJB010832541">
    <property type="status" value="NOT_ANNOTATED_CDS"/>
    <property type="molecule type" value="Genomic_DNA"/>
</dbReference>
<dbReference type="PaxDb" id="6945-B7QGN2"/>
<reference evidence="2" key="2">
    <citation type="submission" date="2020-05" db="UniProtKB">
        <authorList>
            <consortium name="EnsemblMetazoa"/>
        </authorList>
    </citation>
    <scope>IDENTIFICATION</scope>
    <source>
        <strain evidence="2">wikel</strain>
    </source>
</reference>
<evidence type="ECO:0000313" key="1">
    <source>
        <dbReference type="EMBL" id="EEC18004.1"/>
    </source>
</evidence>
<reference evidence="1 3" key="1">
    <citation type="submission" date="2008-03" db="EMBL/GenBank/DDBJ databases">
        <title>Annotation of Ixodes scapularis.</title>
        <authorList>
            <consortium name="Ixodes scapularis Genome Project Consortium"/>
            <person name="Caler E."/>
            <person name="Hannick L.I."/>
            <person name="Bidwell S."/>
            <person name="Joardar V."/>
            <person name="Thiagarajan M."/>
            <person name="Amedeo P."/>
            <person name="Galinsky K.J."/>
            <person name="Schobel S."/>
            <person name="Inman J."/>
            <person name="Hostetler J."/>
            <person name="Miller J."/>
            <person name="Hammond M."/>
            <person name="Megy K."/>
            <person name="Lawson D."/>
            <person name="Kodira C."/>
            <person name="Sutton G."/>
            <person name="Meyer J."/>
            <person name="Hill C.A."/>
            <person name="Birren B."/>
            <person name="Nene V."/>
            <person name="Collins F."/>
            <person name="Alarcon-Chaidez F."/>
            <person name="Wikel S."/>
            <person name="Strausberg R."/>
        </authorList>
    </citation>
    <scope>NUCLEOTIDE SEQUENCE [LARGE SCALE GENOMIC DNA]</scope>
    <source>
        <strain evidence="3">Wikel</strain>
        <strain evidence="1">Wikel colony</strain>
    </source>
</reference>
<accession>B7QGN2</accession>